<feature type="transmembrane region" description="Helical" evidence="1">
    <location>
        <begin position="177"/>
        <end position="202"/>
    </location>
</feature>
<keyword evidence="1" id="KW-1133">Transmembrane helix</keyword>
<keyword evidence="1" id="KW-0472">Membrane</keyword>
<dbReference type="PANTHER" id="PTHR39177">
    <property type="entry name" value="ABC TRANSPORTER PERMEASE YTRC-RELATED"/>
    <property type="match status" value="1"/>
</dbReference>
<accession>A0ABS2N4Z7</accession>
<dbReference type="Proteomes" id="UP001296943">
    <property type="component" value="Unassembled WGS sequence"/>
</dbReference>
<keyword evidence="1" id="KW-0812">Transmembrane</keyword>
<evidence type="ECO:0000259" key="2">
    <source>
        <dbReference type="Pfam" id="PF20047"/>
    </source>
</evidence>
<sequence>MQLKTSSYKKELMKQDLRNVGWIGVIYFVALIFAVPLEIMMRVTNDNRSYYPDSETLFSFHLEIQVLAIFIVPVILSIFLFRYMQVKSATDFVHSLPLKRERMFHHHLITGVAMLIIPQLLIAVILLFMNAAIDLEDYFVPADLGYWLGVTTVVTLTIFLTGILVGMVTGISAVQGVLTYILLLFPAGIVLLLLVNLDYVLIGFSEDYYLSTRVTEFSPITDLIELFHRDFTFLKAIIYLCISVVFYYMSIQLYKNRKLEAATQALVFSKLKPVFKYGVTFCATLLGGFYFGETQHQFSWILVGYILGSMIGYLVAEMVLEKTWRVFGNWKGYLYYSVAAVIIYFIISIDITGYENRIPEAEAVDRIYLNESPHRYSYAKELYEMNYPNYLSEKKNIEAVRALHQQLIEHTSRIDYSGYRNERMTIAYELSNGKMIVREYSVKDQKVIENYLKPIYESKEHKETQTELLHVNSNDVSKVTISPDVAVSGEVVIVEPEQLMSLVEGLKADIYAESYDDIVYPRHHMSRIRILTAENRELHVQFKQSFENVEQWLRANNFNEDAVVTADDITKVAVQRLSENDNRHYYDRMVQISESSDDVLVVEEKDKIEAILNSTGGQKPGERYVIGYFFEGDDYPHIQHFASDDVIPDFVLEYFNK</sequence>
<dbReference type="RefSeq" id="WP_204501863.1">
    <property type="nucleotide sequence ID" value="NZ_JAFBDR010000028.1"/>
</dbReference>
<keyword evidence="4" id="KW-1185">Reference proteome</keyword>
<feature type="transmembrane region" description="Helical" evidence="1">
    <location>
        <begin position="108"/>
        <end position="133"/>
    </location>
</feature>
<feature type="transmembrane region" description="Helical" evidence="1">
    <location>
        <begin position="20"/>
        <end position="40"/>
    </location>
</feature>
<evidence type="ECO:0000256" key="1">
    <source>
        <dbReference type="SAM" id="Phobius"/>
    </source>
</evidence>
<dbReference type="InterPro" id="IPR053046">
    <property type="entry name" value="ABC-5_transporter"/>
</dbReference>
<evidence type="ECO:0000313" key="4">
    <source>
        <dbReference type="Proteomes" id="UP001296943"/>
    </source>
</evidence>
<feature type="transmembrane region" description="Helical" evidence="1">
    <location>
        <begin position="298"/>
        <end position="320"/>
    </location>
</feature>
<protein>
    <submittedName>
        <fullName evidence="3">ABC-2 type transport system permease protein</fullName>
    </submittedName>
</protein>
<feature type="transmembrane region" description="Helical" evidence="1">
    <location>
        <begin position="274"/>
        <end position="292"/>
    </location>
</feature>
<comment type="caution">
    <text evidence="3">The sequence shown here is derived from an EMBL/GenBank/DDBJ whole genome shotgun (WGS) entry which is preliminary data.</text>
</comment>
<feature type="domain" description="DUF6449" evidence="2">
    <location>
        <begin position="428"/>
        <end position="537"/>
    </location>
</feature>
<feature type="transmembrane region" description="Helical" evidence="1">
    <location>
        <begin position="236"/>
        <end position="254"/>
    </location>
</feature>
<feature type="transmembrane region" description="Helical" evidence="1">
    <location>
        <begin position="145"/>
        <end position="165"/>
    </location>
</feature>
<evidence type="ECO:0000313" key="3">
    <source>
        <dbReference type="EMBL" id="MBM7573207.1"/>
    </source>
</evidence>
<dbReference type="InterPro" id="IPR045611">
    <property type="entry name" value="DUF6449"/>
</dbReference>
<feature type="transmembrane region" description="Helical" evidence="1">
    <location>
        <begin position="332"/>
        <end position="349"/>
    </location>
</feature>
<dbReference type="EMBL" id="JAFBDR010000028">
    <property type="protein sequence ID" value="MBM7573207.1"/>
    <property type="molecule type" value="Genomic_DNA"/>
</dbReference>
<feature type="transmembrane region" description="Helical" evidence="1">
    <location>
        <begin position="60"/>
        <end position="81"/>
    </location>
</feature>
<organism evidence="3 4">
    <name type="scientific">Aquibacillus albus</name>
    <dbReference type="NCBI Taxonomy" id="1168171"/>
    <lineage>
        <taxon>Bacteria</taxon>
        <taxon>Bacillati</taxon>
        <taxon>Bacillota</taxon>
        <taxon>Bacilli</taxon>
        <taxon>Bacillales</taxon>
        <taxon>Bacillaceae</taxon>
        <taxon>Aquibacillus</taxon>
    </lineage>
</organism>
<reference evidence="3 4" key="1">
    <citation type="submission" date="2021-01" db="EMBL/GenBank/DDBJ databases">
        <title>Genomic Encyclopedia of Type Strains, Phase IV (KMG-IV): sequencing the most valuable type-strain genomes for metagenomic binning, comparative biology and taxonomic classification.</title>
        <authorList>
            <person name="Goeker M."/>
        </authorList>
    </citation>
    <scope>NUCLEOTIDE SEQUENCE [LARGE SCALE GENOMIC DNA]</scope>
    <source>
        <strain evidence="3 4">DSM 23711</strain>
    </source>
</reference>
<gene>
    <name evidence="3" type="ORF">JOC48_003758</name>
</gene>
<proteinExistence type="predicted"/>
<dbReference type="Pfam" id="PF20047">
    <property type="entry name" value="DUF6449"/>
    <property type="match status" value="1"/>
</dbReference>
<name>A0ABS2N4Z7_9BACI</name>
<dbReference type="PANTHER" id="PTHR39177:SF1">
    <property type="entry name" value="ABC TRANSPORTER PERMEASE YTRC-RELATED"/>
    <property type="match status" value="1"/>
</dbReference>